<accession>F8FID7</accession>
<reference evidence="3" key="1">
    <citation type="submission" date="2011-06" db="EMBL/GenBank/DDBJ databases">
        <title>Complete genome sequence of Paenibacillus mucilaginosus KNP414.</title>
        <authorList>
            <person name="Wang J."/>
            <person name="Hu S."/>
            <person name="Hu X."/>
            <person name="Zhang B."/>
            <person name="Dong D."/>
            <person name="Zhang S."/>
            <person name="Zhao K."/>
            <person name="Wu D."/>
        </authorList>
    </citation>
    <scope>NUCLEOTIDE SEQUENCE [LARGE SCALE GENOMIC DNA]</scope>
    <source>
        <strain evidence="3">KNP414</strain>
    </source>
</reference>
<dbReference type="HOGENOM" id="CLU_2899878_0_0_9"/>
<keyword evidence="1" id="KW-0472">Membrane</keyword>
<dbReference type="KEGG" id="pms:KNP414_06156"/>
<reference evidence="2 3" key="2">
    <citation type="journal article" date="2013" name="Genome Announc.">
        <title>Genome Sequence of Growth-Improving Paenibacillus mucilaginosus Strain KNP414.</title>
        <authorList>
            <person name="Lu J.J."/>
            <person name="Wang J.F."/>
            <person name="Hu X.F."/>
        </authorList>
    </citation>
    <scope>NUCLEOTIDE SEQUENCE [LARGE SCALE GENOMIC DNA]</scope>
    <source>
        <strain evidence="2 3">KNP414</strain>
    </source>
</reference>
<sequence>MFLIDLFPLMIGLYCVTLALWELREGHDRKRFVTLMFSGLVLVFVVPRLLGVGAGLFLTGFH</sequence>
<evidence type="ECO:0000313" key="3">
    <source>
        <dbReference type="Proteomes" id="UP000006620"/>
    </source>
</evidence>
<dbReference type="AlphaFoldDB" id="F8FID7"/>
<keyword evidence="1" id="KW-1133">Transmembrane helix</keyword>
<organism evidence="2 3">
    <name type="scientific">Paenibacillus mucilaginosus (strain KNP414)</name>
    <dbReference type="NCBI Taxonomy" id="1036673"/>
    <lineage>
        <taxon>Bacteria</taxon>
        <taxon>Bacillati</taxon>
        <taxon>Bacillota</taxon>
        <taxon>Bacilli</taxon>
        <taxon>Bacillales</taxon>
        <taxon>Paenibacillaceae</taxon>
        <taxon>Paenibacillus</taxon>
    </lineage>
</organism>
<name>F8FID7_PAEMK</name>
<proteinExistence type="predicted"/>
<dbReference type="Proteomes" id="UP000006620">
    <property type="component" value="Chromosome"/>
</dbReference>
<evidence type="ECO:0000256" key="1">
    <source>
        <dbReference type="SAM" id="Phobius"/>
    </source>
</evidence>
<feature type="transmembrane region" description="Helical" evidence="1">
    <location>
        <begin position="6"/>
        <end position="23"/>
    </location>
</feature>
<dbReference type="EMBL" id="CP002869">
    <property type="protein sequence ID" value="AEI44680.1"/>
    <property type="molecule type" value="Genomic_DNA"/>
</dbReference>
<gene>
    <name evidence="2" type="ordered locus">KNP414_06156</name>
</gene>
<evidence type="ECO:0000313" key="2">
    <source>
        <dbReference type="EMBL" id="AEI44680.1"/>
    </source>
</evidence>
<keyword evidence="1" id="KW-0812">Transmembrane</keyword>
<dbReference type="RefSeq" id="WP_013919824.1">
    <property type="nucleotide sequence ID" value="NC_015690.1"/>
</dbReference>
<dbReference type="PATRIC" id="fig|1036673.3.peg.5721"/>
<protein>
    <submittedName>
        <fullName evidence="2">Uncharacterized protein</fullName>
    </submittedName>
</protein>
<feature type="transmembrane region" description="Helical" evidence="1">
    <location>
        <begin position="35"/>
        <end position="58"/>
    </location>
</feature>